<keyword evidence="2" id="KW-0560">Oxidoreductase</keyword>
<name>A0ABV2KX86_9BACI</name>
<keyword evidence="1" id="KW-0812">Transmembrane</keyword>
<evidence type="ECO:0000313" key="3">
    <source>
        <dbReference type="Proteomes" id="UP001549167"/>
    </source>
</evidence>
<protein>
    <submittedName>
        <fullName evidence="2">Antibiotic biosynthesis monooxygenase (ABM) superfamily enzyme</fullName>
    </submittedName>
</protein>
<evidence type="ECO:0000313" key="2">
    <source>
        <dbReference type="EMBL" id="MET3683295.1"/>
    </source>
</evidence>
<evidence type="ECO:0000256" key="1">
    <source>
        <dbReference type="SAM" id="Phobius"/>
    </source>
</evidence>
<keyword evidence="1" id="KW-1133">Transmembrane helix</keyword>
<keyword evidence="1" id="KW-0472">Membrane</keyword>
<dbReference type="RefSeq" id="WP_354219877.1">
    <property type="nucleotide sequence ID" value="NZ_JBEPMX010000006.1"/>
</dbReference>
<sequence>MPWLSYSILFIVSMIIGFFIRPLLRNYPRLVHPFAIGLKITLALALIVLAIAILSGQTAFIELFLFGFVPLVGFLISQRLMPKGSVQIKQPKS</sequence>
<keyword evidence="2" id="KW-0503">Monooxygenase</keyword>
<dbReference type="GO" id="GO:0004497">
    <property type="term" value="F:monooxygenase activity"/>
    <property type="evidence" value="ECO:0007669"/>
    <property type="project" value="UniProtKB-KW"/>
</dbReference>
<feature type="transmembrane region" description="Helical" evidence="1">
    <location>
        <begin position="6"/>
        <end position="24"/>
    </location>
</feature>
<dbReference type="EMBL" id="JBEPMX010000006">
    <property type="protein sequence ID" value="MET3683295.1"/>
    <property type="molecule type" value="Genomic_DNA"/>
</dbReference>
<feature type="transmembrane region" description="Helical" evidence="1">
    <location>
        <begin position="60"/>
        <end position="77"/>
    </location>
</feature>
<gene>
    <name evidence="2" type="ORF">ABID56_001390</name>
</gene>
<dbReference type="Proteomes" id="UP001549167">
    <property type="component" value="Unassembled WGS sequence"/>
</dbReference>
<comment type="caution">
    <text evidence="2">The sequence shown here is derived from an EMBL/GenBank/DDBJ whole genome shotgun (WGS) entry which is preliminary data.</text>
</comment>
<accession>A0ABV2KX86</accession>
<organism evidence="2 3">
    <name type="scientific">Alkalibacillus flavidus</name>
    <dbReference type="NCBI Taxonomy" id="546021"/>
    <lineage>
        <taxon>Bacteria</taxon>
        <taxon>Bacillati</taxon>
        <taxon>Bacillota</taxon>
        <taxon>Bacilli</taxon>
        <taxon>Bacillales</taxon>
        <taxon>Bacillaceae</taxon>
        <taxon>Alkalibacillus</taxon>
    </lineage>
</organism>
<reference evidence="2 3" key="1">
    <citation type="submission" date="2024-06" db="EMBL/GenBank/DDBJ databases">
        <title>Genomic Encyclopedia of Type Strains, Phase IV (KMG-IV): sequencing the most valuable type-strain genomes for metagenomic binning, comparative biology and taxonomic classification.</title>
        <authorList>
            <person name="Goeker M."/>
        </authorList>
    </citation>
    <scope>NUCLEOTIDE SEQUENCE [LARGE SCALE GENOMIC DNA]</scope>
    <source>
        <strain evidence="2 3">DSM 23520</strain>
    </source>
</reference>
<feature type="transmembrane region" description="Helical" evidence="1">
    <location>
        <begin position="36"/>
        <end position="54"/>
    </location>
</feature>
<keyword evidence="3" id="KW-1185">Reference proteome</keyword>
<proteinExistence type="predicted"/>